<dbReference type="OrthoDB" id="6007797at2"/>
<gene>
    <name evidence="2" type="ORF">N790_01810</name>
</gene>
<dbReference type="eggNOG" id="COG0457">
    <property type="taxonomic scope" value="Bacteria"/>
</dbReference>
<dbReference type="Proteomes" id="UP000029392">
    <property type="component" value="Unassembled WGS sequence"/>
</dbReference>
<comment type="caution">
    <text evidence="2">The sequence shown here is derived from an EMBL/GenBank/DDBJ whole genome shotgun (WGS) entry which is preliminary data.</text>
</comment>
<reference evidence="2 3" key="1">
    <citation type="submission" date="2013-09" db="EMBL/GenBank/DDBJ databases">
        <title>Genome sequencing of Arenimonas malthae.</title>
        <authorList>
            <person name="Chen F."/>
            <person name="Wang G."/>
        </authorList>
    </citation>
    <scope>NUCLEOTIDE SEQUENCE [LARGE SCALE GENOMIC DNA]</scope>
    <source>
        <strain evidence="2 3">CC-JY-1</strain>
    </source>
</reference>
<dbReference type="EMBL" id="AVCH01000161">
    <property type="protein sequence ID" value="KFN47470.1"/>
    <property type="molecule type" value="Genomic_DNA"/>
</dbReference>
<dbReference type="Pfam" id="PF14559">
    <property type="entry name" value="TPR_19"/>
    <property type="match status" value="1"/>
</dbReference>
<dbReference type="PATRIC" id="fig|1384054.3.peg.1610"/>
<proteinExistence type="predicted"/>
<evidence type="ECO:0000313" key="2">
    <source>
        <dbReference type="EMBL" id="KFN47470.1"/>
    </source>
</evidence>
<keyword evidence="1" id="KW-0802">TPR repeat</keyword>
<dbReference type="PROSITE" id="PS50005">
    <property type="entry name" value="TPR"/>
    <property type="match status" value="1"/>
</dbReference>
<protein>
    <submittedName>
        <fullName evidence="2">Uncharacterized protein</fullName>
    </submittedName>
</protein>
<accession>A0A091BT18</accession>
<dbReference type="RefSeq" id="WP_052385817.1">
    <property type="nucleotide sequence ID" value="NZ_AVCH01000161.1"/>
</dbReference>
<dbReference type="AlphaFoldDB" id="A0A091BT18"/>
<name>A0A091BT18_9GAMM</name>
<dbReference type="InterPro" id="IPR019734">
    <property type="entry name" value="TPR_rpt"/>
</dbReference>
<sequence length="196" mass="20508">MGAQDQGIDYVQTSSSMAEERLMAVINGLGAMDDDSALAALQAVLRDAPELAGAHQLAAAIHAQRGDLEAAEAEFRAALALDPALSVARFQLGQLLIVKGDVDAAVQVLEPMALTAQQSPDADVLGAYAGAWLQAVQGQLEAAIREVDRGVAGPQMFPALTADMRKLRQAWFEALAEGDGPGPTVPLFLSGYNRQG</sequence>
<dbReference type="Gene3D" id="1.25.40.10">
    <property type="entry name" value="Tetratricopeptide repeat domain"/>
    <property type="match status" value="1"/>
</dbReference>
<evidence type="ECO:0000313" key="3">
    <source>
        <dbReference type="Proteomes" id="UP000029392"/>
    </source>
</evidence>
<feature type="repeat" description="TPR" evidence="1">
    <location>
        <begin position="52"/>
        <end position="85"/>
    </location>
</feature>
<keyword evidence="3" id="KW-1185">Reference proteome</keyword>
<dbReference type="InterPro" id="IPR011990">
    <property type="entry name" value="TPR-like_helical_dom_sf"/>
</dbReference>
<evidence type="ECO:0000256" key="1">
    <source>
        <dbReference type="PROSITE-ProRule" id="PRU00339"/>
    </source>
</evidence>
<dbReference type="SUPFAM" id="SSF48452">
    <property type="entry name" value="TPR-like"/>
    <property type="match status" value="1"/>
</dbReference>
<organism evidence="2 3">
    <name type="scientific">Arenimonas malthae CC-JY-1</name>
    <dbReference type="NCBI Taxonomy" id="1384054"/>
    <lineage>
        <taxon>Bacteria</taxon>
        <taxon>Pseudomonadati</taxon>
        <taxon>Pseudomonadota</taxon>
        <taxon>Gammaproteobacteria</taxon>
        <taxon>Lysobacterales</taxon>
        <taxon>Lysobacteraceae</taxon>
        <taxon>Arenimonas</taxon>
    </lineage>
</organism>